<accession>A0A834L5H1</accession>
<gene>
    <name evidence="2" type="ORF">RHSIM_RhsimUnG0052700</name>
</gene>
<evidence type="ECO:0000256" key="1">
    <source>
        <dbReference type="SAM" id="MobiDB-lite"/>
    </source>
</evidence>
<sequence>MIEGGSLKKSKSLFHPPLPDSFGFRMPTARTQFGRIEEYMGIMATQLQSVQTKAEEAGDSDASYEERRLSYQERDVVDSS</sequence>
<keyword evidence="3" id="KW-1185">Reference proteome</keyword>
<evidence type="ECO:0000313" key="3">
    <source>
        <dbReference type="Proteomes" id="UP000626092"/>
    </source>
</evidence>
<dbReference type="EMBL" id="WJXA01000142">
    <property type="protein sequence ID" value="KAF7115530.1"/>
    <property type="molecule type" value="Genomic_DNA"/>
</dbReference>
<comment type="caution">
    <text evidence="2">The sequence shown here is derived from an EMBL/GenBank/DDBJ whole genome shotgun (WGS) entry which is preliminary data.</text>
</comment>
<dbReference type="Proteomes" id="UP000626092">
    <property type="component" value="Unassembled WGS sequence"/>
</dbReference>
<protein>
    <submittedName>
        <fullName evidence="2">Uncharacterized protein</fullName>
    </submittedName>
</protein>
<feature type="compositionally biased region" description="Basic and acidic residues" evidence="1">
    <location>
        <begin position="64"/>
        <end position="80"/>
    </location>
</feature>
<organism evidence="2 3">
    <name type="scientific">Rhododendron simsii</name>
    <name type="common">Sims's rhododendron</name>
    <dbReference type="NCBI Taxonomy" id="118357"/>
    <lineage>
        <taxon>Eukaryota</taxon>
        <taxon>Viridiplantae</taxon>
        <taxon>Streptophyta</taxon>
        <taxon>Embryophyta</taxon>
        <taxon>Tracheophyta</taxon>
        <taxon>Spermatophyta</taxon>
        <taxon>Magnoliopsida</taxon>
        <taxon>eudicotyledons</taxon>
        <taxon>Gunneridae</taxon>
        <taxon>Pentapetalae</taxon>
        <taxon>asterids</taxon>
        <taxon>Ericales</taxon>
        <taxon>Ericaceae</taxon>
        <taxon>Ericoideae</taxon>
        <taxon>Rhodoreae</taxon>
        <taxon>Rhododendron</taxon>
    </lineage>
</organism>
<dbReference type="AlphaFoldDB" id="A0A834L5H1"/>
<reference evidence="2" key="1">
    <citation type="submission" date="2019-11" db="EMBL/GenBank/DDBJ databases">
        <authorList>
            <person name="Liu Y."/>
            <person name="Hou J."/>
            <person name="Li T.-Q."/>
            <person name="Guan C.-H."/>
            <person name="Wu X."/>
            <person name="Wu H.-Z."/>
            <person name="Ling F."/>
            <person name="Zhang R."/>
            <person name="Shi X.-G."/>
            <person name="Ren J.-P."/>
            <person name="Chen E.-F."/>
            <person name="Sun J.-M."/>
        </authorList>
    </citation>
    <scope>NUCLEOTIDE SEQUENCE</scope>
    <source>
        <strain evidence="2">Adult_tree_wgs_1</strain>
        <tissue evidence="2">Leaves</tissue>
    </source>
</reference>
<feature type="region of interest" description="Disordered" evidence="1">
    <location>
        <begin position="50"/>
        <end position="80"/>
    </location>
</feature>
<name>A0A834L5H1_RHOSS</name>
<evidence type="ECO:0000313" key="2">
    <source>
        <dbReference type="EMBL" id="KAF7115530.1"/>
    </source>
</evidence>
<proteinExistence type="predicted"/>